<evidence type="ECO:0000256" key="1">
    <source>
        <dbReference type="SAM" id="MobiDB-lite"/>
    </source>
</evidence>
<dbReference type="Proteomes" id="UP000698800">
    <property type="component" value="Unassembled WGS sequence"/>
</dbReference>
<keyword evidence="4" id="KW-1185">Reference proteome</keyword>
<dbReference type="EMBL" id="JAGHQL010000217">
    <property type="protein sequence ID" value="KAH0536281.1"/>
    <property type="molecule type" value="Genomic_DNA"/>
</dbReference>
<reference evidence="3" key="1">
    <citation type="submission" date="2021-03" db="EMBL/GenBank/DDBJ databases">
        <title>Comparative genomics and phylogenomic investigation of the class Geoglossomycetes provide insights into ecological specialization and systematics.</title>
        <authorList>
            <person name="Melie T."/>
            <person name="Pirro S."/>
            <person name="Miller A.N."/>
            <person name="Quandt A."/>
        </authorList>
    </citation>
    <scope>NUCLEOTIDE SEQUENCE</scope>
    <source>
        <strain evidence="3">GBOQ0MN5Z8</strain>
    </source>
</reference>
<keyword evidence="2" id="KW-0472">Membrane</keyword>
<name>A0A9P8I4H7_9PEZI</name>
<proteinExistence type="predicted"/>
<dbReference type="AlphaFoldDB" id="A0A9P8I4H7"/>
<protein>
    <submittedName>
        <fullName evidence="3">Uncharacterized protein</fullName>
    </submittedName>
</protein>
<keyword evidence="2" id="KW-0812">Transmembrane</keyword>
<feature type="compositionally biased region" description="Low complexity" evidence="1">
    <location>
        <begin position="1"/>
        <end position="10"/>
    </location>
</feature>
<organism evidence="3 4">
    <name type="scientific">Glutinoglossum americanum</name>
    <dbReference type="NCBI Taxonomy" id="1670608"/>
    <lineage>
        <taxon>Eukaryota</taxon>
        <taxon>Fungi</taxon>
        <taxon>Dikarya</taxon>
        <taxon>Ascomycota</taxon>
        <taxon>Pezizomycotina</taxon>
        <taxon>Geoglossomycetes</taxon>
        <taxon>Geoglossales</taxon>
        <taxon>Geoglossaceae</taxon>
        <taxon>Glutinoglossum</taxon>
    </lineage>
</organism>
<feature type="compositionally biased region" description="Pro residues" evidence="1">
    <location>
        <begin position="11"/>
        <end position="20"/>
    </location>
</feature>
<feature type="compositionally biased region" description="Acidic residues" evidence="1">
    <location>
        <begin position="38"/>
        <end position="52"/>
    </location>
</feature>
<feature type="region of interest" description="Disordered" evidence="1">
    <location>
        <begin position="1"/>
        <end position="83"/>
    </location>
</feature>
<sequence length="135" mass="14378">MAAPRTTTTTTPPPPLPPPTTTARKPPAKTKREREIEPVVEEEEEEEEEAEDAPLIPPRPAHRSRADVDIEAQNPDGGEASDGELLGSCYDELKRCLGGVTGGTVFTAAVVVLAICVLGLCVYFGGERFVPALLV</sequence>
<keyword evidence="2" id="KW-1133">Transmembrane helix</keyword>
<accession>A0A9P8I4H7</accession>
<evidence type="ECO:0000256" key="2">
    <source>
        <dbReference type="SAM" id="Phobius"/>
    </source>
</evidence>
<evidence type="ECO:0000313" key="4">
    <source>
        <dbReference type="Proteomes" id="UP000698800"/>
    </source>
</evidence>
<evidence type="ECO:0000313" key="3">
    <source>
        <dbReference type="EMBL" id="KAH0536281.1"/>
    </source>
</evidence>
<feature type="transmembrane region" description="Helical" evidence="2">
    <location>
        <begin position="104"/>
        <end position="125"/>
    </location>
</feature>
<gene>
    <name evidence="3" type="ORF">FGG08_006819</name>
</gene>
<comment type="caution">
    <text evidence="3">The sequence shown here is derived from an EMBL/GenBank/DDBJ whole genome shotgun (WGS) entry which is preliminary data.</text>
</comment>